<dbReference type="Proteomes" id="UP000186922">
    <property type="component" value="Unassembled WGS sequence"/>
</dbReference>
<name>A0A1D1W8Q3_RAMVA</name>
<evidence type="ECO:0000259" key="6">
    <source>
        <dbReference type="PROSITE" id="PS50262"/>
    </source>
</evidence>
<evidence type="ECO:0000256" key="2">
    <source>
        <dbReference type="ARBA" id="ARBA00022692"/>
    </source>
</evidence>
<accession>A0A1D1W8Q3</accession>
<evidence type="ECO:0000313" key="8">
    <source>
        <dbReference type="Proteomes" id="UP000186922"/>
    </source>
</evidence>
<organism evidence="7 8">
    <name type="scientific">Ramazzottius varieornatus</name>
    <name type="common">Water bear</name>
    <name type="synonym">Tardigrade</name>
    <dbReference type="NCBI Taxonomy" id="947166"/>
    <lineage>
        <taxon>Eukaryota</taxon>
        <taxon>Metazoa</taxon>
        <taxon>Ecdysozoa</taxon>
        <taxon>Tardigrada</taxon>
        <taxon>Eutardigrada</taxon>
        <taxon>Parachela</taxon>
        <taxon>Hypsibioidea</taxon>
        <taxon>Ramazzottiidae</taxon>
        <taxon>Ramazzottius</taxon>
    </lineage>
</organism>
<dbReference type="InterPro" id="IPR017452">
    <property type="entry name" value="GPCR_Rhodpsn_7TM"/>
</dbReference>
<dbReference type="AlphaFoldDB" id="A0A1D1W8Q3"/>
<evidence type="ECO:0000256" key="5">
    <source>
        <dbReference type="SAM" id="Phobius"/>
    </source>
</evidence>
<evidence type="ECO:0000313" key="7">
    <source>
        <dbReference type="EMBL" id="GAV09745.1"/>
    </source>
</evidence>
<feature type="transmembrane region" description="Helical" evidence="5">
    <location>
        <begin position="34"/>
        <end position="55"/>
    </location>
</feature>
<feature type="transmembrane region" description="Helical" evidence="5">
    <location>
        <begin position="67"/>
        <end position="87"/>
    </location>
</feature>
<dbReference type="PROSITE" id="PS50262">
    <property type="entry name" value="G_PROTEIN_RECEP_F1_2"/>
    <property type="match status" value="1"/>
</dbReference>
<comment type="subcellular location">
    <subcellularLocation>
        <location evidence="1">Membrane</location>
    </subcellularLocation>
</comment>
<keyword evidence="2 5" id="KW-0812">Transmembrane</keyword>
<comment type="caution">
    <text evidence="7">The sequence shown here is derived from an EMBL/GenBank/DDBJ whole genome shotgun (WGS) entry which is preliminary data.</text>
</comment>
<reference evidence="7 8" key="1">
    <citation type="journal article" date="2016" name="Nat. Commun.">
        <title>Extremotolerant tardigrade genome and improved radiotolerance of human cultured cells by tardigrade-unique protein.</title>
        <authorList>
            <person name="Hashimoto T."/>
            <person name="Horikawa D.D."/>
            <person name="Saito Y."/>
            <person name="Kuwahara H."/>
            <person name="Kozuka-Hata H."/>
            <person name="Shin-I T."/>
            <person name="Minakuchi Y."/>
            <person name="Ohishi K."/>
            <person name="Motoyama A."/>
            <person name="Aizu T."/>
            <person name="Enomoto A."/>
            <person name="Kondo K."/>
            <person name="Tanaka S."/>
            <person name="Hara Y."/>
            <person name="Koshikawa S."/>
            <person name="Sagara H."/>
            <person name="Miura T."/>
            <person name="Yokobori S."/>
            <person name="Miyagawa K."/>
            <person name="Suzuki Y."/>
            <person name="Kubo T."/>
            <person name="Oyama M."/>
            <person name="Kohara Y."/>
            <person name="Fujiyama A."/>
            <person name="Arakawa K."/>
            <person name="Katayama T."/>
            <person name="Toyoda A."/>
            <person name="Kunieda T."/>
        </authorList>
    </citation>
    <scope>NUCLEOTIDE SEQUENCE [LARGE SCALE GENOMIC DNA]</scope>
    <source>
        <strain evidence="7 8">YOKOZUNA-1</strain>
    </source>
</reference>
<feature type="domain" description="G-protein coupled receptors family 1 profile" evidence="6">
    <location>
        <begin position="48"/>
        <end position="146"/>
    </location>
</feature>
<keyword evidence="4 5" id="KW-0472">Membrane</keyword>
<dbReference type="Gene3D" id="1.20.1070.10">
    <property type="entry name" value="Rhodopsin 7-helix transmembrane proteins"/>
    <property type="match status" value="1"/>
</dbReference>
<sequence length="146" mass="16379">MSARNESSYPGSMNNTRIGWPHPSRILSSTLTTWFSIIVLVSVVGAVFSLILLLVMLMQRPLLSKSVLLLFHLVLLEFVICAILNPMQHVASFRNLRGDPSEIDCGHFMVVYVTCVFTGYWNAIMLAIVRFLAATSNVAYKRVTTR</sequence>
<evidence type="ECO:0000256" key="3">
    <source>
        <dbReference type="ARBA" id="ARBA00022989"/>
    </source>
</evidence>
<keyword evidence="3 5" id="KW-1133">Transmembrane helix</keyword>
<gene>
    <name evidence="7" type="primary">RvY_19233-1</name>
    <name evidence="7" type="synonym">RvY_19233.1</name>
    <name evidence="7" type="ORF">RvY_19233</name>
</gene>
<dbReference type="EMBL" id="BDGG01000026">
    <property type="protein sequence ID" value="GAV09745.1"/>
    <property type="molecule type" value="Genomic_DNA"/>
</dbReference>
<proteinExistence type="predicted"/>
<feature type="transmembrane region" description="Helical" evidence="5">
    <location>
        <begin position="107"/>
        <end position="133"/>
    </location>
</feature>
<dbReference type="GO" id="GO:0016020">
    <property type="term" value="C:membrane"/>
    <property type="evidence" value="ECO:0007669"/>
    <property type="project" value="UniProtKB-SubCell"/>
</dbReference>
<keyword evidence="8" id="KW-1185">Reference proteome</keyword>
<dbReference type="SUPFAM" id="SSF81321">
    <property type="entry name" value="Family A G protein-coupled receptor-like"/>
    <property type="match status" value="1"/>
</dbReference>
<protein>
    <recommendedName>
        <fullName evidence="6">G-protein coupled receptors family 1 profile domain-containing protein</fullName>
    </recommendedName>
</protein>
<evidence type="ECO:0000256" key="4">
    <source>
        <dbReference type="ARBA" id="ARBA00023136"/>
    </source>
</evidence>
<evidence type="ECO:0000256" key="1">
    <source>
        <dbReference type="ARBA" id="ARBA00004370"/>
    </source>
</evidence>